<organism evidence="3 4">
    <name type="scientific">Desmophyllum pertusum</name>
    <dbReference type="NCBI Taxonomy" id="174260"/>
    <lineage>
        <taxon>Eukaryota</taxon>
        <taxon>Metazoa</taxon>
        <taxon>Cnidaria</taxon>
        <taxon>Anthozoa</taxon>
        <taxon>Hexacorallia</taxon>
        <taxon>Scleractinia</taxon>
        <taxon>Caryophylliina</taxon>
        <taxon>Caryophylliidae</taxon>
        <taxon>Desmophyllum</taxon>
    </lineage>
</organism>
<dbReference type="InterPro" id="IPR005135">
    <property type="entry name" value="Endo/exonuclease/phosphatase"/>
</dbReference>
<keyword evidence="4" id="KW-1185">Reference proteome</keyword>
<evidence type="ECO:0000313" key="4">
    <source>
        <dbReference type="Proteomes" id="UP001163046"/>
    </source>
</evidence>
<dbReference type="Gene3D" id="3.60.10.10">
    <property type="entry name" value="Endonuclease/exonuclease/phosphatase"/>
    <property type="match status" value="1"/>
</dbReference>
<keyword evidence="3" id="KW-0255">Endonuclease</keyword>
<gene>
    <name evidence="3" type="primary">EEPD1</name>
    <name evidence="3" type="ORF">OS493_032846</name>
</gene>
<dbReference type="InterPro" id="IPR051675">
    <property type="entry name" value="Endo/Exo/Phosphatase_dom_1"/>
</dbReference>
<dbReference type="AlphaFoldDB" id="A0A9X0CNL3"/>
<comment type="caution">
    <text evidence="3">The sequence shown here is derived from an EMBL/GenBank/DDBJ whole genome shotgun (WGS) entry which is preliminary data.</text>
</comment>
<feature type="compositionally biased region" description="Basic residues" evidence="1">
    <location>
        <begin position="1"/>
        <end position="13"/>
    </location>
</feature>
<dbReference type="GO" id="GO:0004519">
    <property type="term" value="F:endonuclease activity"/>
    <property type="evidence" value="ECO:0007669"/>
    <property type="project" value="UniProtKB-KW"/>
</dbReference>
<dbReference type="CDD" id="cd10283">
    <property type="entry name" value="MnuA_DNase1-like"/>
    <property type="match status" value="1"/>
</dbReference>
<proteinExistence type="predicted"/>
<dbReference type="InterPro" id="IPR010994">
    <property type="entry name" value="RuvA_2-like"/>
</dbReference>
<dbReference type="Gene3D" id="1.10.150.280">
    <property type="entry name" value="AF1531-like domain"/>
    <property type="match status" value="1"/>
</dbReference>
<keyword evidence="3" id="KW-0540">Nuclease</keyword>
<dbReference type="InterPro" id="IPR036691">
    <property type="entry name" value="Endo/exonu/phosph_ase_sf"/>
</dbReference>
<dbReference type="OrthoDB" id="6237065at2759"/>
<dbReference type="SUPFAM" id="SSF56219">
    <property type="entry name" value="DNase I-like"/>
    <property type="match status" value="1"/>
</dbReference>
<dbReference type="InterPro" id="IPR004509">
    <property type="entry name" value="Competence_ComEA_HhH"/>
</dbReference>
<dbReference type="SUPFAM" id="SSF47781">
    <property type="entry name" value="RuvA domain 2-like"/>
    <property type="match status" value="1"/>
</dbReference>
<dbReference type="NCBIfam" id="TIGR00426">
    <property type="entry name" value="competence protein ComEA helix-hairpin-helix repeat region"/>
    <property type="match status" value="1"/>
</dbReference>
<accession>A0A9X0CNL3</accession>
<dbReference type="Pfam" id="PF12836">
    <property type="entry name" value="HHH_3"/>
    <property type="match status" value="1"/>
</dbReference>
<keyword evidence="3" id="KW-0378">Hydrolase</keyword>
<feature type="compositionally biased region" description="Basic and acidic residues" evidence="1">
    <location>
        <begin position="14"/>
        <end position="48"/>
    </location>
</feature>
<feature type="region of interest" description="Disordered" evidence="1">
    <location>
        <begin position="1"/>
        <end position="50"/>
    </location>
</feature>
<dbReference type="PANTHER" id="PTHR21180:SF32">
    <property type="entry name" value="ENDONUCLEASE_EXONUCLEASE_PHOSPHATASE FAMILY DOMAIN-CONTAINING PROTEIN 1"/>
    <property type="match status" value="1"/>
</dbReference>
<dbReference type="PANTHER" id="PTHR21180">
    <property type="entry name" value="ENDONUCLEASE/EXONUCLEASE/PHOSPHATASE FAMILY DOMAIN-CONTAINING PROTEIN 1"/>
    <property type="match status" value="1"/>
</dbReference>
<name>A0A9X0CNL3_9CNID</name>
<reference evidence="3" key="1">
    <citation type="submission" date="2023-01" db="EMBL/GenBank/DDBJ databases">
        <title>Genome assembly of the deep-sea coral Lophelia pertusa.</title>
        <authorList>
            <person name="Herrera S."/>
            <person name="Cordes E."/>
        </authorList>
    </citation>
    <scope>NUCLEOTIDE SEQUENCE</scope>
    <source>
        <strain evidence="3">USNM1676648</strain>
        <tissue evidence="3">Polyp</tissue>
    </source>
</reference>
<sequence>MGCKLSKVRLFRRSRSEATRDKREGGGRVQARNDKRKHDPSAKREEHQASVFTTTDKEAISELVHVGLDEKIANDLLLLREKGSLKTTGDVVAVLERNNTDYKVQLDDSILVRVNSLGDLSCEKVGEKVIINSAEKININSAEKININTASRKSLEVIKGIGPTLADRIVQYREEHGPFDKVEGIVSVRGVSEKLVEKIRSQITAVSSKTPKIPKLPPQTNKTVRIASWNLLSFNSDKADNDGVREVICRIVLENGIDILAVQEIGDDTAFEKIKDELNNPTSEVVKNLKTHSGHWECCTSDVAGRMFRSKEYNGFIWNTSRGISLMSDALLEKPKQGQKQFARRPYLGFFKAKKFDFVLVSVHLKAAGLGNSDIARLEKELARIPDLLQALQTHIPGEKDMMILGDFNLGPEEEEFDAMRKGGLDNLIPGSTFTNISTKNMEGSKNYDNIWISKHAKIHHFTGQAGVIREGLTHSSIPDGWRWNGLVSDHCPVWAEFYCDRDFDKATGPLSVDDIAIDGKERTN</sequence>
<evidence type="ECO:0000259" key="2">
    <source>
        <dbReference type="Pfam" id="PF03372"/>
    </source>
</evidence>
<evidence type="ECO:0000256" key="1">
    <source>
        <dbReference type="SAM" id="MobiDB-lite"/>
    </source>
</evidence>
<dbReference type="EMBL" id="MU826867">
    <property type="protein sequence ID" value="KAJ7370347.1"/>
    <property type="molecule type" value="Genomic_DNA"/>
</dbReference>
<dbReference type="Pfam" id="PF03372">
    <property type="entry name" value="Exo_endo_phos"/>
    <property type="match status" value="1"/>
</dbReference>
<dbReference type="Proteomes" id="UP001163046">
    <property type="component" value="Unassembled WGS sequence"/>
</dbReference>
<protein>
    <submittedName>
        <fullName evidence="3">Endonuclease/exonuclease/phosphatase domain-containing protein 1</fullName>
    </submittedName>
</protein>
<evidence type="ECO:0000313" key="3">
    <source>
        <dbReference type="EMBL" id="KAJ7370347.1"/>
    </source>
</evidence>
<dbReference type="GO" id="GO:0005886">
    <property type="term" value="C:plasma membrane"/>
    <property type="evidence" value="ECO:0007669"/>
    <property type="project" value="TreeGrafter"/>
</dbReference>
<feature type="domain" description="Endonuclease/exonuclease/phosphatase" evidence="2">
    <location>
        <begin position="227"/>
        <end position="455"/>
    </location>
</feature>